<dbReference type="PANTHER" id="PTHR32448">
    <property type="entry name" value="OS08G0158400 PROTEIN"/>
    <property type="match status" value="1"/>
</dbReference>
<dbReference type="AlphaFoldDB" id="A0A7J6VHG3"/>
<organism evidence="3 4">
    <name type="scientific">Thalictrum thalictroides</name>
    <name type="common">Rue-anemone</name>
    <name type="synonym">Anemone thalictroides</name>
    <dbReference type="NCBI Taxonomy" id="46969"/>
    <lineage>
        <taxon>Eukaryota</taxon>
        <taxon>Viridiplantae</taxon>
        <taxon>Streptophyta</taxon>
        <taxon>Embryophyta</taxon>
        <taxon>Tracheophyta</taxon>
        <taxon>Spermatophyta</taxon>
        <taxon>Magnoliopsida</taxon>
        <taxon>Ranunculales</taxon>
        <taxon>Ranunculaceae</taxon>
        <taxon>Thalictroideae</taxon>
        <taxon>Thalictrum</taxon>
    </lineage>
</organism>
<evidence type="ECO:0000313" key="3">
    <source>
        <dbReference type="EMBL" id="KAF5183630.1"/>
    </source>
</evidence>
<dbReference type="OrthoDB" id="407275at2759"/>
<dbReference type="GO" id="GO:0071949">
    <property type="term" value="F:FAD binding"/>
    <property type="evidence" value="ECO:0007669"/>
    <property type="project" value="InterPro"/>
</dbReference>
<keyword evidence="4" id="KW-1185">Reference proteome</keyword>
<proteinExistence type="predicted"/>
<dbReference type="InterPro" id="IPR016166">
    <property type="entry name" value="FAD-bd_PCMH"/>
</dbReference>
<comment type="caution">
    <text evidence="3">The sequence shown here is derived from an EMBL/GenBank/DDBJ whole genome shotgun (WGS) entry which is preliminary data.</text>
</comment>
<evidence type="ECO:0000313" key="4">
    <source>
        <dbReference type="Proteomes" id="UP000554482"/>
    </source>
</evidence>
<dbReference type="InterPro" id="IPR016167">
    <property type="entry name" value="FAD-bd_PCMH_sub1"/>
</dbReference>
<dbReference type="Proteomes" id="UP000554482">
    <property type="component" value="Unassembled WGS sequence"/>
</dbReference>
<feature type="domain" description="FAD-binding PCMH-type" evidence="2">
    <location>
        <begin position="1"/>
        <end position="144"/>
    </location>
</feature>
<feature type="non-terminal residue" evidence="3">
    <location>
        <position position="144"/>
    </location>
</feature>
<dbReference type="Pfam" id="PF01565">
    <property type="entry name" value="FAD_binding_4"/>
    <property type="match status" value="1"/>
</dbReference>
<gene>
    <name evidence="3" type="ORF">FRX31_026783</name>
</gene>
<dbReference type="PROSITE" id="PS51387">
    <property type="entry name" value="FAD_PCMH"/>
    <property type="match status" value="1"/>
</dbReference>
<protein>
    <submittedName>
        <fullName evidence="3">Berberine bridge enzyme-like</fullName>
    </submittedName>
</protein>
<comment type="cofactor">
    <cofactor evidence="1">
        <name>FAD</name>
        <dbReference type="ChEBI" id="CHEBI:57692"/>
    </cofactor>
</comment>
<dbReference type="InterPro" id="IPR036318">
    <property type="entry name" value="FAD-bd_PCMH-like_sf"/>
</dbReference>
<dbReference type="EMBL" id="JABWDY010033166">
    <property type="protein sequence ID" value="KAF5183630.1"/>
    <property type="molecule type" value="Genomic_DNA"/>
</dbReference>
<dbReference type="Gene3D" id="3.30.43.10">
    <property type="entry name" value="Uridine Diphospho-n-acetylenolpyruvylglucosamine Reductase, domain 2"/>
    <property type="match status" value="1"/>
</dbReference>
<dbReference type="InterPro" id="IPR016169">
    <property type="entry name" value="FAD-bd_PCMH_sub2"/>
</dbReference>
<dbReference type="Gene3D" id="3.30.465.10">
    <property type="match status" value="1"/>
</dbReference>
<evidence type="ECO:0000259" key="2">
    <source>
        <dbReference type="PROSITE" id="PS51387"/>
    </source>
</evidence>
<evidence type="ECO:0000256" key="1">
    <source>
        <dbReference type="ARBA" id="ARBA00001974"/>
    </source>
</evidence>
<dbReference type="InterPro" id="IPR006094">
    <property type="entry name" value="Oxid_FAD_bind_N"/>
</dbReference>
<reference evidence="3 4" key="1">
    <citation type="submission" date="2020-06" db="EMBL/GenBank/DDBJ databases">
        <title>Transcriptomic and genomic resources for Thalictrum thalictroides and T. hernandezii: Facilitating candidate gene discovery in an emerging model plant lineage.</title>
        <authorList>
            <person name="Arias T."/>
            <person name="Riano-Pachon D.M."/>
            <person name="Di Stilio V.S."/>
        </authorList>
    </citation>
    <scope>NUCLEOTIDE SEQUENCE [LARGE SCALE GENOMIC DNA]</scope>
    <source>
        <strain evidence="4">cv. WT478/WT964</strain>
        <tissue evidence="3">Leaves</tissue>
    </source>
</reference>
<name>A0A7J6VHG3_THATH</name>
<sequence length="144" mass="15310">MFKHVICSRKHGLHLIIRSGGHDYEGLSYVSDVPFVIVDLLNLQSISVDPKKGTAWVQAGATIGQLYHNIAVKSRTYGFPAGICPTVGIGGHFGGGGYGALLRKYGLAADNIVDARLVNVDGKILDRKSMGEDLFWAIRGGGGA</sequence>
<dbReference type="SUPFAM" id="SSF56176">
    <property type="entry name" value="FAD-binding/transporter-associated domain-like"/>
    <property type="match status" value="1"/>
</dbReference>
<accession>A0A7J6VHG3</accession>